<dbReference type="AlphaFoldDB" id="A0A919MQD0"/>
<sequence>MSGESLTVESRSLPPSQVARLLTAGSADLPGVTFSVAAGPGHRSIDPGVAAAVVSGAFGLLGPFMIKLAERLFAAEPGAGLSLDGAPGHATVVLTPAMSTEDAAELVAKALAAGARNVRITIEDEAT</sequence>
<keyword evidence="2" id="KW-1185">Reference proteome</keyword>
<protein>
    <submittedName>
        <fullName evidence="1">Uncharacterized protein</fullName>
    </submittedName>
</protein>
<dbReference type="RefSeq" id="WP_203774760.1">
    <property type="nucleotide sequence ID" value="NZ_BAAAYJ010000040.1"/>
</dbReference>
<organism evidence="1 2">
    <name type="scientific">Actinoplanes nipponensis</name>
    <dbReference type="NCBI Taxonomy" id="135950"/>
    <lineage>
        <taxon>Bacteria</taxon>
        <taxon>Bacillati</taxon>
        <taxon>Actinomycetota</taxon>
        <taxon>Actinomycetes</taxon>
        <taxon>Micromonosporales</taxon>
        <taxon>Micromonosporaceae</taxon>
        <taxon>Actinoplanes</taxon>
    </lineage>
</organism>
<reference evidence="1" key="1">
    <citation type="submission" date="2021-01" db="EMBL/GenBank/DDBJ databases">
        <title>Whole genome shotgun sequence of Actinoplanes nipponensis NBRC 14063.</title>
        <authorList>
            <person name="Komaki H."/>
            <person name="Tamura T."/>
        </authorList>
    </citation>
    <scope>NUCLEOTIDE SEQUENCE</scope>
    <source>
        <strain evidence="1">NBRC 14063</strain>
    </source>
</reference>
<proteinExistence type="predicted"/>
<comment type="caution">
    <text evidence="1">The sequence shown here is derived from an EMBL/GenBank/DDBJ whole genome shotgun (WGS) entry which is preliminary data.</text>
</comment>
<dbReference type="Proteomes" id="UP000647172">
    <property type="component" value="Unassembled WGS sequence"/>
</dbReference>
<gene>
    <name evidence="1" type="ORF">Ani05nite_65360</name>
</gene>
<accession>A0A919MQD0</accession>
<name>A0A919MQD0_9ACTN</name>
<evidence type="ECO:0000313" key="1">
    <source>
        <dbReference type="EMBL" id="GIE53002.1"/>
    </source>
</evidence>
<evidence type="ECO:0000313" key="2">
    <source>
        <dbReference type="Proteomes" id="UP000647172"/>
    </source>
</evidence>
<dbReference type="EMBL" id="BOMQ01000077">
    <property type="protein sequence ID" value="GIE53002.1"/>
    <property type="molecule type" value="Genomic_DNA"/>
</dbReference>